<reference evidence="1 2" key="1">
    <citation type="journal article" date="2025" name="Microbiol. Resour. Announc.">
        <title>Draft genome sequences for Neonectria magnoliae and Neonectria punicea, canker pathogens of Liriodendron tulipifera and Acer saccharum in West Virginia.</title>
        <authorList>
            <person name="Petronek H.M."/>
            <person name="Kasson M.T."/>
            <person name="Metheny A.M."/>
            <person name="Stauder C.M."/>
            <person name="Lovett B."/>
            <person name="Lynch S.C."/>
            <person name="Garnas J.R."/>
            <person name="Kasson L.R."/>
            <person name="Stajich J.E."/>
        </authorList>
    </citation>
    <scope>NUCLEOTIDE SEQUENCE [LARGE SCALE GENOMIC DNA]</scope>
    <source>
        <strain evidence="1 2">NRRL 64653</strain>
    </source>
</reference>
<dbReference type="Proteomes" id="UP001498476">
    <property type="component" value="Unassembled WGS sequence"/>
</dbReference>
<comment type="caution">
    <text evidence="1">The sequence shown here is derived from an EMBL/GenBank/DDBJ whole genome shotgun (WGS) entry which is preliminary data.</text>
</comment>
<gene>
    <name evidence="1" type="ORF">QQX98_006972</name>
</gene>
<name>A0ABR1GZH2_9HYPO</name>
<organism evidence="1 2">
    <name type="scientific">Neonectria punicea</name>
    <dbReference type="NCBI Taxonomy" id="979145"/>
    <lineage>
        <taxon>Eukaryota</taxon>
        <taxon>Fungi</taxon>
        <taxon>Dikarya</taxon>
        <taxon>Ascomycota</taxon>
        <taxon>Pezizomycotina</taxon>
        <taxon>Sordariomycetes</taxon>
        <taxon>Hypocreomycetidae</taxon>
        <taxon>Hypocreales</taxon>
        <taxon>Nectriaceae</taxon>
        <taxon>Neonectria</taxon>
    </lineage>
</organism>
<proteinExistence type="predicted"/>
<sequence>MVLGPRATEPLAEWRGSMAERIKLTVLNLRVDYATPDPFGHVTSGTIEVEGCVRLIKPFADPVYYHFYPDDPKRPRLDWDKADLLCLAVGAIGDGWGALVLEDAASEPAPLLALGRLVEDHDHGQGGLFDGRSWGDTVPLRERNSSLEGRRFRRVGYWRCIGDKRFRTPQCNPFWDAPLRNLTIE</sequence>
<evidence type="ECO:0000313" key="1">
    <source>
        <dbReference type="EMBL" id="KAK7414186.1"/>
    </source>
</evidence>
<keyword evidence="2" id="KW-1185">Reference proteome</keyword>
<evidence type="ECO:0000313" key="2">
    <source>
        <dbReference type="Proteomes" id="UP001498476"/>
    </source>
</evidence>
<protein>
    <submittedName>
        <fullName evidence="1">Uncharacterized protein</fullName>
    </submittedName>
</protein>
<accession>A0ABR1GZH2</accession>
<dbReference type="EMBL" id="JAZAVJ010000109">
    <property type="protein sequence ID" value="KAK7414186.1"/>
    <property type="molecule type" value="Genomic_DNA"/>
</dbReference>